<organism evidence="3 4">
    <name type="scientific">Macrophomina phaseolina</name>
    <dbReference type="NCBI Taxonomy" id="35725"/>
    <lineage>
        <taxon>Eukaryota</taxon>
        <taxon>Fungi</taxon>
        <taxon>Dikarya</taxon>
        <taxon>Ascomycota</taxon>
        <taxon>Pezizomycotina</taxon>
        <taxon>Dothideomycetes</taxon>
        <taxon>Dothideomycetes incertae sedis</taxon>
        <taxon>Botryosphaeriales</taxon>
        <taxon>Botryosphaeriaceae</taxon>
        <taxon>Macrophomina</taxon>
    </lineage>
</organism>
<sequence>MRSTLSTLLLAAIAALPVGAQDISIVASSCAADDFLAAAGAPGNPCEATDYVCQCTTGKQFTQDYLTKALTADPGTCTPQDIAGLAELGERFCATVPGVSESTSSNSTSSSSASASGTATASSSSSSSSSSSLEASSTASNAAAASTGAGTRQVVGGVVGLVGAAALFVL</sequence>
<evidence type="ECO:0000256" key="2">
    <source>
        <dbReference type="SAM" id="SignalP"/>
    </source>
</evidence>
<feature type="compositionally biased region" description="Low complexity" evidence="1">
    <location>
        <begin position="100"/>
        <end position="133"/>
    </location>
</feature>
<dbReference type="Proteomes" id="UP000774617">
    <property type="component" value="Unassembled WGS sequence"/>
</dbReference>
<feature type="chain" id="PRO_5045633830" description="Extracellular membrane protein CFEM domain-containing protein" evidence="2">
    <location>
        <begin position="21"/>
        <end position="170"/>
    </location>
</feature>
<dbReference type="EMBL" id="JAGTJR010000003">
    <property type="protein sequence ID" value="KAH7062328.1"/>
    <property type="molecule type" value="Genomic_DNA"/>
</dbReference>
<proteinExistence type="predicted"/>
<protein>
    <recommendedName>
        <fullName evidence="5">Extracellular membrane protein CFEM domain-containing protein</fullName>
    </recommendedName>
</protein>
<keyword evidence="4" id="KW-1185">Reference proteome</keyword>
<feature type="region of interest" description="Disordered" evidence="1">
    <location>
        <begin position="99"/>
        <end position="133"/>
    </location>
</feature>
<gene>
    <name evidence="3" type="ORF">B0J12DRAFT_735885</name>
</gene>
<evidence type="ECO:0000313" key="4">
    <source>
        <dbReference type="Proteomes" id="UP000774617"/>
    </source>
</evidence>
<evidence type="ECO:0000256" key="1">
    <source>
        <dbReference type="SAM" id="MobiDB-lite"/>
    </source>
</evidence>
<feature type="signal peptide" evidence="2">
    <location>
        <begin position="1"/>
        <end position="20"/>
    </location>
</feature>
<reference evidence="3 4" key="1">
    <citation type="journal article" date="2021" name="Nat. Commun.">
        <title>Genetic determinants of endophytism in the Arabidopsis root mycobiome.</title>
        <authorList>
            <person name="Mesny F."/>
            <person name="Miyauchi S."/>
            <person name="Thiergart T."/>
            <person name="Pickel B."/>
            <person name="Atanasova L."/>
            <person name="Karlsson M."/>
            <person name="Huettel B."/>
            <person name="Barry K.W."/>
            <person name="Haridas S."/>
            <person name="Chen C."/>
            <person name="Bauer D."/>
            <person name="Andreopoulos W."/>
            <person name="Pangilinan J."/>
            <person name="LaButti K."/>
            <person name="Riley R."/>
            <person name="Lipzen A."/>
            <person name="Clum A."/>
            <person name="Drula E."/>
            <person name="Henrissat B."/>
            <person name="Kohler A."/>
            <person name="Grigoriev I.V."/>
            <person name="Martin F.M."/>
            <person name="Hacquard S."/>
        </authorList>
    </citation>
    <scope>NUCLEOTIDE SEQUENCE [LARGE SCALE GENOMIC DNA]</scope>
    <source>
        <strain evidence="3 4">MPI-SDFR-AT-0080</strain>
    </source>
</reference>
<accession>A0ABQ8GQ65</accession>
<keyword evidence="2" id="KW-0732">Signal</keyword>
<comment type="caution">
    <text evidence="3">The sequence shown here is derived from an EMBL/GenBank/DDBJ whole genome shotgun (WGS) entry which is preliminary data.</text>
</comment>
<evidence type="ECO:0000313" key="3">
    <source>
        <dbReference type="EMBL" id="KAH7062328.1"/>
    </source>
</evidence>
<name>A0ABQ8GQ65_9PEZI</name>
<evidence type="ECO:0008006" key="5">
    <source>
        <dbReference type="Google" id="ProtNLM"/>
    </source>
</evidence>